<dbReference type="EnsemblPlants" id="QL09p001703:mrna">
    <property type="protein sequence ID" value="QL09p001703:mrna"/>
    <property type="gene ID" value="QL09p001703"/>
</dbReference>
<dbReference type="EMBL" id="LRBV02000009">
    <property type="status" value="NOT_ANNOTATED_CDS"/>
    <property type="molecule type" value="Genomic_DNA"/>
</dbReference>
<feature type="domain" description="Serpin" evidence="4">
    <location>
        <begin position="10"/>
        <end position="382"/>
    </location>
</feature>
<dbReference type="CDD" id="cd02043">
    <property type="entry name" value="serpinP_plants"/>
    <property type="match status" value="1"/>
</dbReference>
<dbReference type="GeneID" id="115960003"/>
<dbReference type="OrthoDB" id="1063785at2759"/>
<proteinExistence type="inferred from homology"/>
<dbReference type="Pfam" id="PF00079">
    <property type="entry name" value="Serpin"/>
    <property type="match status" value="1"/>
</dbReference>
<dbReference type="RefSeq" id="XP_030934556.1">
    <property type="nucleotide sequence ID" value="XM_031078696.1"/>
</dbReference>
<keyword evidence="3" id="KW-1133">Transmembrane helix</keyword>
<dbReference type="InterPro" id="IPR042185">
    <property type="entry name" value="Serpin_sf_2"/>
</dbReference>
<dbReference type="GO" id="GO:0004867">
    <property type="term" value="F:serine-type endopeptidase inhibitor activity"/>
    <property type="evidence" value="ECO:0007669"/>
    <property type="project" value="InterPro"/>
</dbReference>
<protein>
    <recommendedName>
        <fullName evidence="4">Serpin domain-containing protein</fullName>
    </recommendedName>
</protein>
<dbReference type="Gene3D" id="2.30.39.10">
    <property type="entry name" value="Alpha-1-antitrypsin, domain 1"/>
    <property type="match status" value="1"/>
</dbReference>
<dbReference type="PROSITE" id="PS00284">
    <property type="entry name" value="SERPIN"/>
    <property type="match status" value="1"/>
</dbReference>
<reference evidence="5" key="2">
    <citation type="submission" date="2021-01" db="UniProtKB">
        <authorList>
            <consortium name="EnsemblPlants"/>
        </authorList>
    </citation>
    <scope>IDENTIFICATION</scope>
</reference>
<keyword evidence="3" id="KW-0812">Transmembrane</keyword>
<dbReference type="SUPFAM" id="SSF56574">
    <property type="entry name" value="Serpins"/>
    <property type="match status" value="1"/>
</dbReference>
<evidence type="ECO:0000256" key="1">
    <source>
        <dbReference type="ARBA" id="ARBA00009500"/>
    </source>
</evidence>
<gene>
    <name evidence="5" type="primary">LOC115960003</name>
</gene>
<feature type="transmembrane region" description="Helical" evidence="3">
    <location>
        <begin position="361"/>
        <end position="384"/>
    </location>
</feature>
<dbReference type="PANTHER" id="PTHR11461:SF340">
    <property type="entry name" value="SERPIN DOMAIN-CONTAINING PROTEIN"/>
    <property type="match status" value="1"/>
</dbReference>
<evidence type="ECO:0000256" key="2">
    <source>
        <dbReference type="RuleBase" id="RU000411"/>
    </source>
</evidence>
<accession>A0A7N2MI40</accession>
<dbReference type="KEGG" id="qlo:115960003"/>
<reference evidence="5 6" key="1">
    <citation type="journal article" date="2016" name="G3 (Bethesda)">
        <title>First Draft Assembly and Annotation of the Genome of a California Endemic Oak Quercus lobata Nee (Fagaceae).</title>
        <authorList>
            <person name="Sork V.L."/>
            <person name="Fitz-Gibbon S.T."/>
            <person name="Puiu D."/>
            <person name="Crepeau M."/>
            <person name="Gugger P.F."/>
            <person name="Sherman R."/>
            <person name="Stevens K."/>
            <person name="Langley C.H."/>
            <person name="Pellegrini M."/>
            <person name="Salzberg S.L."/>
        </authorList>
    </citation>
    <scope>NUCLEOTIDE SEQUENCE [LARGE SCALE GENOMIC DNA]</scope>
    <source>
        <strain evidence="5 6">cv. SW786</strain>
    </source>
</reference>
<organism evidence="5 6">
    <name type="scientific">Quercus lobata</name>
    <name type="common">Valley oak</name>
    <dbReference type="NCBI Taxonomy" id="97700"/>
    <lineage>
        <taxon>Eukaryota</taxon>
        <taxon>Viridiplantae</taxon>
        <taxon>Streptophyta</taxon>
        <taxon>Embryophyta</taxon>
        <taxon>Tracheophyta</taxon>
        <taxon>Spermatophyta</taxon>
        <taxon>Magnoliopsida</taxon>
        <taxon>eudicotyledons</taxon>
        <taxon>Gunneridae</taxon>
        <taxon>Pentapetalae</taxon>
        <taxon>rosids</taxon>
        <taxon>fabids</taxon>
        <taxon>Fagales</taxon>
        <taxon>Fagaceae</taxon>
        <taxon>Quercus</taxon>
    </lineage>
</organism>
<keyword evidence="3" id="KW-0472">Membrane</keyword>
<dbReference type="AlphaFoldDB" id="A0A7N2MI40"/>
<dbReference type="InterPro" id="IPR000215">
    <property type="entry name" value="Serpin_fam"/>
</dbReference>
<keyword evidence="6" id="KW-1185">Reference proteome</keyword>
<comment type="similarity">
    <text evidence="1 2">Belongs to the serpin family.</text>
</comment>
<evidence type="ECO:0000313" key="5">
    <source>
        <dbReference type="EnsemblPlants" id="QL09p001703:mrna"/>
    </source>
</evidence>
<dbReference type="SMART" id="SM00093">
    <property type="entry name" value="SERPIN"/>
    <property type="match status" value="1"/>
</dbReference>
<evidence type="ECO:0000256" key="3">
    <source>
        <dbReference type="SAM" id="Phobius"/>
    </source>
</evidence>
<dbReference type="GO" id="GO:0005615">
    <property type="term" value="C:extracellular space"/>
    <property type="evidence" value="ECO:0007669"/>
    <property type="project" value="InterPro"/>
</dbReference>
<name>A0A7N2MI40_QUELO</name>
<sequence>MENCLRMARQLILNEINKGCNNKNFVMSPMSIIVALSILAFGSRGRTLEQLLDFLEAKDMDDLKAKASLMMSAAAPVENTNEGLILSSLNGVWIDQRFAVRPSFKEIAETVFKAEANAVDFVNEAEKVRNKVNLWVKNATKGLIKEVLAPGAVSGATIIILANALYFKGAWLYPFKAKRTQPKKFYPLVGEPIKVPFMTGTTEVKHFFGSFEEFKVLEIPYKEGQDNRRFSMYVFLPEKKNGLQDVIQRFNSNPNLLDKCFDLQKIHLSDMLIPKFKFSYGFEAKEIMKNLGLTLPFETVGDFTEIIESLESGKFFVSSIVQESCIEVNEKGTKAAAATCAAVQLTSRPPPRPSFVANHPFMFMIREGISGIIFFVGVVLNPLLG</sequence>
<dbReference type="OMA" id="KPTDAYQ"/>
<evidence type="ECO:0000313" key="6">
    <source>
        <dbReference type="Proteomes" id="UP000594261"/>
    </source>
</evidence>
<dbReference type="InterPro" id="IPR042178">
    <property type="entry name" value="Serpin_sf_1"/>
</dbReference>
<evidence type="ECO:0000259" key="4">
    <source>
        <dbReference type="SMART" id="SM00093"/>
    </source>
</evidence>
<dbReference type="PANTHER" id="PTHR11461">
    <property type="entry name" value="SERINE PROTEASE INHIBITOR, SERPIN"/>
    <property type="match status" value="1"/>
</dbReference>
<dbReference type="InterPro" id="IPR036186">
    <property type="entry name" value="Serpin_sf"/>
</dbReference>
<dbReference type="Gene3D" id="3.30.497.10">
    <property type="entry name" value="Antithrombin, subunit I, domain 2"/>
    <property type="match status" value="1"/>
</dbReference>
<dbReference type="Proteomes" id="UP000594261">
    <property type="component" value="Chromosome 9"/>
</dbReference>
<dbReference type="Gramene" id="QL09p001703:mrna">
    <property type="protein sequence ID" value="QL09p001703:mrna"/>
    <property type="gene ID" value="QL09p001703"/>
</dbReference>
<dbReference type="InterPro" id="IPR023796">
    <property type="entry name" value="Serpin_dom"/>
</dbReference>
<dbReference type="InParanoid" id="A0A7N2MI40"/>
<feature type="transmembrane region" description="Helical" evidence="3">
    <location>
        <begin position="25"/>
        <end position="42"/>
    </location>
</feature>
<dbReference type="InterPro" id="IPR023795">
    <property type="entry name" value="Serpin_CS"/>
</dbReference>